<feature type="transmembrane region" description="Helical" evidence="1">
    <location>
        <begin position="287"/>
        <end position="309"/>
    </location>
</feature>
<keyword evidence="1" id="KW-0472">Membrane</keyword>
<keyword evidence="4" id="KW-0808">Transferase</keyword>
<dbReference type="EMBL" id="VORZ01000001">
    <property type="protein sequence ID" value="TXD98244.1"/>
    <property type="molecule type" value="Genomic_DNA"/>
</dbReference>
<dbReference type="GO" id="GO:0016020">
    <property type="term" value="C:membrane"/>
    <property type="evidence" value="ECO:0007669"/>
    <property type="project" value="TreeGrafter"/>
</dbReference>
<accession>A0A5C7A6U6</accession>
<dbReference type="GO" id="GO:0016747">
    <property type="term" value="F:acyltransferase activity, transferring groups other than amino-acyl groups"/>
    <property type="evidence" value="ECO:0007669"/>
    <property type="project" value="InterPro"/>
</dbReference>
<keyword evidence="4" id="KW-0012">Acyltransferase</keyword>
<dbReference type="OrthoDB" id="9767863at2"/>
<feature type="transmembrane region" description="Helical" evidence="1">
    <location>
        <begin position="204"/>
        <end position="223"/>
    </location>
</feature>
<dbReference type="PANTHER" id="PTHR23028:SF53">
    <property type="entry name" value="ACYL_TRANSF_3 DOMAIN-CONTAINING PROTEIN"/>
    <property type="match status" value="1"/>
</dbReference>
<dbReference type="InterPro" id="IPR043968">
    <property type="entry name" value="SGNH"/>
</dbReference>
<dbReference type="InterPro" id="IPR002656">
    <property type="entry name" value="Acyl_transf_3_dom"/>
</dbReference>
<evidence type="ECO:0000313" key="5">
    <source>
        <dbReference type="Proteomes" id="UP000321903"/>
    </source>
</evidence>
<reference evidence="4 5" key="1">
    <citation type="submission" date="2019-08" db="EMBL/GenBank/DDBJ databases">
        <title>Genome sequence of Psychrobacter frigidicola ACAM304 (type strain).</title>
        <authorList>
            <person name="Bowman J.P."/>
        </authorList>
    </citation>
    <scope>NUCLEOTIDE SEQUENCE [LARGE SCALE GENOMIC DNA]</scope>
    <source>
        <strain evidence="4 5">ACAM 304</strain>
    </source>
</reference>
<keyword evidence="1" id="KW-0812">Transmembrane</keyword>
<evidence type="ECO:0000313" key="4">
    <source>
        <dbReference type="EMBL" id="TXD98244.1"/>
    </source>
</evidence>
<evidence type="ECO:0000256" key="1">
    <source>
        <dbReference type="SAM" id="Phobius"/>
    </source>
</evidence>
<organism evidence="4 5">
    <name type="scientific">Psychrobacter frigidicola</name>
    <dbReference type="NCBI Taxonomy" id="45611"/>
    <lineage>
        <taxon>Bacteria</taxon>
        <taxon>Pseudomonadati</taxon>
        <taxon>Pseudomonadota</taxon>
        <taxon>Gammaproteobacteria</taxon>
        <taxon>Moraxellales</taxon>
        <taxon>Moraxellaceae</taxon>
        <taxon>Psychrobacter</taxon>
    </lineage>
</organism>
<proteinExistence type="predicted"/>
<protein>
    <submittedName>
        <fullName evidence="4">Acyltransferase</fullName>
    </submittedName>
</protein>
<feature type="transmembrane region" description="Helical" evidence="1">
    <location>
        <begin position="81"/>
        <end position="101"/>
    </location>
</feature>
<dbReference type="InterPro" id="IPR050879">
    <property type="entry name" value="Acyltransferase_3"/>
</dbReference>
<dbReference type="RefSeq" id="WP_147222516.1">
    <property type="nucleotide sequence ID" value="NZ_CAJGYY010000001.1"/>
</dbReference>
<evidence type="ECO:0000259" key="2">
    <source>
        <dbReference type="Pfam" id="PF01757"/>
    </source>
</evidence>
<feature type="transmembrane region" description="Helical" evidence="1">
    <location>
        <begin position="357"/>
        <end position="374"/>
    </location>
</feature>
<keyword evidence="5" id="KW-1185">Reference proteome</keyword>
<dbReference type="AlphaFoldDB" id="A0A5C7A6U6"/>
<dbReference type="Pfam" id="PF01757">
    <property type="entry name" value="Acyl_transf_3"/>
    <property type="match status" value="1"/>
</dbReference>
<dbReference type="Proteomes" id="UP000321903">
    <property type="component" value="Unassembled WGS sequence"/>
</dbReference>
<dbReference type="PANTHER" id="PTHR23028">
    <property type="entry name" value="ACETYLTRANSFERASE"/>
    <property type="match status" value="1"/>
</dbReference>
<evidence type="ECO:0000259" key="3">
    <source>
        <dbReference type="Pfam" id="PF19040"/>
    </source>
</evidence>
<gene>
    <name evidence="4" type="ORF">ES754_04735</name>
</gene>
<feature type="transmembrane region" description="Helical" evidence="1">
    <location>
        <begin position="173"/>
        <end position="192"/>
    </location>
</feature>
<sequence length="657" mass="73700">MFDKYILSGYRNDIQGLRAIGALIIMIFHIWVHKVSGGVDVFFVISGFLMSSIILKSFFVNGTINPFPFWGGIIKRVAPSAYVVLGTTLIASYLIISPVFIEGVVQEIIASALHIENLQLMRQSVDYLAADVLPSPVQQFWALSIQIQFYIILPLVIIPLAYISKKKKTSLPLFLGIILIIITSFIYAVISVENDQSISYFNPLSRAWEFFFGVFSFLLVSNFKKIKYRGMLGFLGISLIIGGAILIPKGAGFPSYVSLIPVIGAMLIIISGSGGNGLINNILSNKLLVFFGSISFTVYLWHWPILIFYKECFGYNTVGIVQGLVIIFISIILAYFSSQKIESHFKKIPREKVVLNFLIGITFLLPVVASALMYKHQISSTVKNSVIDFESKEIKPFSEDKIHLENKDTEIDQDTFLSINKIIPAPYTIGCNQEGTGVKAKTCSFGDVKSDKKIVLVGSSHATQWLPALDEIGKKINVEIINMTKSGCSLGTFETSDESCEEWNKRALDKIIDINPYAVITNSTKTSANKKEFIPQSYIESWEKIASNGINIIGIRDNPRFNFDVPECIYQNRNSLDINSCSINRVDALLEKDPTIEYKNIISSIDMSDMFCTNDKCLPVFSGKMIYRDSNHMSVEYTYFIRDNLKTKLNRILTDLN</sequence>
<feature type="domain" description="Acyltransferase 3" evidence="2">
    <location>
        <begin position="13"/>
        <end position="336"/>
    </location>
</feature>
<comment type="caution">
    <text evidence="4">The sequence shown here is derived from an EMBL/GenBank/DDBJ whole genome shotgun (WGS) entry which is preliminary data.</text>
</comment>
<keyword evidence="1" id="KW-1133">Transmembrane helix</keyword>
<feature type="transmembrane region" description="Helical" evidence="1">
    <location>
        <begin position="140"/>
        <end position="161"/>
    </location>
</feature>
<feature type="domain" description="SGNH" evidence="3">
    <location>
        <begin position="431"/>
        <end position="643"/>
    </location>
</feature>
<feature type="transmembrane region" description="Helical" evidence="1">
    <location>
        <begin position="315"/>
        <end position="336"/>
    </location>
</feature>
<dbReference type="GO" id="GO:0009103">
    <property type="term" value="P:lipopolysaccharide biosynthetic process"/>
    <property type="evidence" value="ECO:0007669"/>
    <property type="project" value="TreeGrafter"/>
</dbReference>
<feature type="transmembrane region" description="Helical" evidence="1">
    <location>
        <begin position="41"/>
        <end position="60"/>
    </location>
</feature>
<dbReference type="Pfam" id="PF19040">
    <property type="entry name" value="SGNH"/>
    <property type="match status" value="1"/>
</dbReference>
<feature type="transmembrane region" description="Helical" evidence="1">
    <location>
        <begin position="16"/>
        <end position="35"/>
    </location>
</feature>
<feature type="transmembrane region" description="Helical" evidence="1">
    <location>
        <begin position="230"/>
        <end position="247"/>
    </location>
</feature>
<name>A0A5C7A6U6_9GAMM</name>
<feature type="transmembrane region" description="Helical" evidence="1">
    <location>
        <begin position="253"/>
        <end position="275"/>
    </location>
</feature>